<dbReference type="SUPFAM" id="SSF51445">
    <property type="entry name" value="(Trans)glycosidases"/>
    <property type="match status" value="1"/>
</dbReference>
<dbReference type="PIRSF" id="PIRSF003059">
    <property type="entry name" value="Sucrose_phosphorylase"/>
    <property type="match status" value="1"/>
</dbReference>
<dbReference type="InterPro" id="IPR013780">
    <property type="entry name" value="Glyco_hydro_b"/>
</dbReference>
<feature type="binding site" evidence="3">
    <location>
        <position position="137"/>
    </location>
    <ligand>
        <name>substrate</name>
    </ligand>
</feature>
<dbReference type="CDD" id="cd11356">
    <property type="entry name" value="AmyAc_Sucrose_phosphorylase-like_1"/>
    <property type="match status" value="1"/>
</dbReference>
<dbReference type="InterPro" id="IPR017853">
    <property type="entry name" value="GH"/>
</dbReference>
<dbReference type="STRING" id="299255.SAMN02745129_4226"/>
<feature type="binding site" evidence="3">
    <location>
        <position position="99"/>
    </location>
    <ligand>
        <name>substrate</name>
    </ligand>
</feature>
<evidence type="ECO:0000313" key="5">
    <source>
        <dbReference type="EMBL" id="SHI11193.1"/>
    </source>
</evidence>
<feature type="binding site" evidence="3">
    <location>
        <begin position="230"/>
        <end position="232"/>
    </location>
    <ligand>
        <name>substrate</name>
    </ligand>
</feature>
<dbReference type="PANTHER" id="PTHR38784:SF1">
    <property type="entry name" value="SUCROSE PHOSPHORYLASE"/>
    <property type="match status" value="1"/>
</dbReference>
<dbReference type="InterPro" id="IPR033746">
    <property type="entry name" value="GGa_phosphorylase"/>
</dbReference>
<name>A0A1M5YI49_9GAMM</name>
<dbReference type="InterPro" id="IPR006047">
    <property type="entry name" value="GH13_cat_dom"/>
</dbReference>
<keyword evidence="6" id="KW-1185">Reference proteome</keyword>
<accession>A0A1M5YI49</accession>
<protein>
    <submittedName>
        <fullName evidence="5">Sucrose phosphorylase</fullName>
    </submittedName>
</protein>
<feature type="binding site" evidence="3">
    <location>
        <begin position="339"/>
        <end position="340"/>
    </location>
    <ligand>
        <name>substrate</name>
    </ligand>
</feature>
<feature type="binding site" evidence="3">
    <location>
        <position position="446"/>
    </location>
    <ligand>
        <name>substrate</name>
    </ligand>
</feature>
<evidence type="ECO:0000259" key="4">
    <source>
        <dbReference type="SMART" id="SM00642"/>
    </source>
</evidence>
<dbReference type="EMBL" id="FQXG01000007">
    <property type="protein sequence ID" value="SHI11193.1"/>
    <property type="molecule type" value="Genomic_DNA"/>
</dbReference>
<dbReference type="RefSeq" id="WP_067660520.1">
    <property type="nucleotide sequence ID" value="NZ_FQXG01000007.1"/>
</dbReference>
<evidence type="ECO:0000256" key="1">
    <source>
        <dbReference type="ARBA" id="ARBA00022676"/>
    </source>
</evidence>
<keyword evidence="2" id="KW-0808">Transferase</keyword>
<dbReference type="GO" id="GO:0005975">
    <property type="term" value="P:carbohydrate metabolic process"/>
    <property type="evidence" value="ECO:0007669"/>
    <property type="project" value="InterPro"/>
</dbReference>
<proteinExistence type="predicted"/>
<dbReference type="Proteomes" id="UP000184268">
    <property type="component" value="Unassembled WGS sequence"/>
</dbReference>
<keyword evidence="1" id="KW-0328">Glycosyltransferase</keyword>
<dbReference type="AlphaFoldDB" id="A0A1M5YI49"/>
<dbReference type="Gene3D" id="3.20.20.80">
    <property type="entry name" value="Glycosidases"/>
    <property type="match status" value="1"/>
</dbReference>
<dbReference type="OrthoDB" id="9805159at2"/>
<evidence type="ECO:0000256" key="2">
    <source>
        <dbReference type="ARBA" id="ARBA00022679"/>
    </source>
</evidence>
<dbReference type="PANTHER" id="PTHR38784">
    <property type="entry name" value="SUCROSE PHOSPHORYLASE"/>
    <property type="match status" value="1"/>
</dbReference>
<evidence type="ECO:0000313" key="6">
    <source>
        <dbReference type="Proteomes" id="UP000184268"/>
    </source>
</evidence>
<reference evidence="5 6" key="1">
    <citation type="submission" date="2016-11" db="EMBL/GenBank/DDBJ databases">
        <authorList>
            <person name="Jaros S."/>
            <person name="Januszkiewicz K."/>
            <person name="Wedrychowicz H."/>
        </authorList>
    </citation>
    <scope>NUCLEOTIDE SEQUENCE [LARGE SCALE GENOMIC DNA]</scope>
    <source>
        <strain evidence="5 6">DSM 16917</strain>
    </source>
</reference>
<dbReference type="SMART" id="SM00642">
    <property type="entry name" value="Aamy"/>
    <property type="match status" value="1"/>
</dbReference>
<dbReference type="InterPro" id="IPR016377">
    <property type="entry name" value="Sucrose_GGa_phosphorylase-rel"/>
</dbReference>
<feature type="domain" description="Glycosyl hydrolase family 13 catalytic" evidence="4">
    <location>
        <begin position="52"/>
        <end position="419"/>
    </location>
</feature>
<dbReference type="Gene3D" id="2.60.40.1180">
    <property type="entry name" value="Golgi alpha-mannosidase II"/>
    <property type="match status" value="1"/>
</dbReference>
<dbReference type="InterPro" id="IPR045857">
    <property type="entry name" value="O16G_dom_2"/>
</dbReference>
<gene>
    <name evidence="5" type="ORF">SAMN02745129_4226</name>
</gene>
<sequence length="585" mass="66048">MTELYRKLEAHLNLLYPEQDGAALAQRLVETMRIVPGGPEPVPYSNHWDQADAYVISYGDSLLSEDRLPLENLHHFLSHYLADSLSGVHILPFFPYSSDDGFSVIDYYQVNQSLGDWPQIREIAAQFDLMADVVINHCSARSGWFDNYRQRKDPGQGFFFEGDPGDDLSQVVRPRTSVLLQPVQTLDGERHVWCTFSPDQVDLDFTNPEVLVEFVSIIRYYLSQGIRVFRFDAVAFVWKIPGTPCINLPQTHCLVQLLRLLVEHQRSDAIIITETNIPNRENLAYFGNGNEAHAIYNFSLPPLLLNTLVTGDCSHLRTWLMTLPPARNGTAYFNFIASHDGIGLRPAEGILSEAEIDRLITTMEGFGGRISWRDRPNGQRSAYEINISLYDALAGTLAGPDSHQQARFLCAHAIMLGMEGIPAIYIHSLLATQNDQERVANTNHNRAINRHKWDYPRLQALLADGSSHHAQVFQAMKQLLAIRRCQPAFHPNATQFTLQLGDALLAFWRQSPDRSQSIFAIHNVTDKPQSLSLTSLNLIELDRWTDLLGGQCFLDLRQTLELAPYQSLWLSNAPVMVDDTATPTV</sequence>
<organism evidence="5 6">
    <name type="scientific">Ferrimonas marina</name>
    <dbReference type="NCBI Taxonomy" id="299255"/>
    <lineage>
        <taxon>Bacteria</taxon>
        <taxon>Pseudomonadati</taxon>
        <taxon>Pseudomonadota</taxon>
        <taxon>Gammaproteobacteria</taxon>
        <taxon>Alteromonadales</taxon>
        <taxon>Ferrimonadaceae</taxon>
        <taxon>Ferrimonas</taxon>
    </lineage>
</organism>
<dbReference type="GO" id="GO:0016757">
    <property type="term" value="F:glycosyltransferase activity"/>
    <property type="evidence" value="ECO:0007669"/>
    <property type="project" value="UniProtKB-KW"/>
</dbReference>
<dbReference type="Pfam" id="PF00128">
    <property type="entry name" value="Alpha-amylase"/>
    <property type="match status" value="1"/>
</dbReference>
<evidence type="ECO:0000256" key="3">
    <source>
        <dbReference type="PIRSR" id="PIRSR003059-2"/>
    </source>
</evidence>
<dbReference type="Gene3D" id="3.90.400.10">
    <property type="entry name" value="Oligo-1,6-glucosidase, Domain 2"/>
    <property type="match status" value="1"/>
</dbReference>